<dbReference type="EMBL" id="CACRSJ010000104">
    <property type="protein sequence ID" value="VYS47937.1"/>
    <property type="molecule type" value="Genomic_DNA"/>
</dbReference>
<reference evidence="1 2" key="1">
    <citation type="submission" date="2019-11" db="EMBL/GenBank/DDBJ databases">
        <authorList>
            <person name="Jiao W.-B."/>
            <person name="Schneeberger K."/>
        </authorList>
    </citation>
    <scope>NUCLEOTIDE SEQUENCE [LARGE SCALE GENOMIC DNA]</scope>
    <source>
        <strain evidence="2">cv. An-1</strain>
    </source>
</reference>
<evidence type="ECO:0000313" key="2">
    <source>
        <dbReference type="Proteomes" id="UP000426265"/>
    </source>
</evidence>
<name>A0A654EF61_ARATH</name>
<organism evidence="1 2">
    <name type="scientific">Arabidopsis thaliana</name>
    <name type="common">Mouse-ear cress</name>
    <dbReference type="NCBI Taxonomy" id="3702"/>
    <lineage>
        <taxon>Eukaryota</taxon>
        <taxon>Viridiplantae</taxon>
        <taxon>Streptophyta</taxon>
        <taxon>Embryophyta</taxon>
        <taxon>Tracheophyta</taxon>
        <taxon>Spermatophyta</taxon>
        <taxon>Magnoliopsida</taxon>
        <taxon>eudicotyledons</taxon>
        <taxon>Gunneridae</taxon>
        <taxon>Pentapetalae</taxon>
        <taxon>rosids</taxon>
        <taxon>malvids</taxon>
        <taxon>Brassicales</taxon>
        <taxon>Brassicaceae</taxon>
        <taxon>Camelineae</taxon>
        <taxon>Arabidopsis</taxon>
    </lineage>
</organism>
<dbReference type="Proteomes" id="UP000426265">
    <property type="component" value="Unassembled WGS sequence"/>
</dbReference>
<sequence length="52" mass="5689">MDRNAWSMQGILASHGRKTPSIGHGFLSVITHQVGAYDLFLPIQTTCASRNC</sequence>
<accession>A0A654EF61</accession>
<gene>
    <name evidence="1" type="ORF">AN1_LOCUS3422</name>
</gene>
<proteinExistence type="predicted"/>
<evidence type="ECO:0000313" key="1">
    <source>
        <dbReference type="EMBL" id="VYS47937.1"/>
    </source>
</evidence>
<dbReference type="AlphaFoldDB" id="A0A654EF61"/>
<protein>
    <submittedName>
        <fullName evidence="1">Uncharacterized protein</fullName>
    </submittedName>
</protein>